<name>A0AAD5YWN0_9AGAR</name>
<feature type="region of interest" description="Disordered" evidence="1">
    <location>
        <begin position="59"/>
        <end position="91"/>
    </location>
</feature>
<dbReference type="EMBL" id="JANIEX010000148">
    <property type="protein sequence ID" value="KAJ3572289.1"/>
    <property type="molecule type" value="Genomic_DNA"/>
</dbReference>
<accession>A0AAD5YWN0</accession>
<keyword evidence="3" id="KW-1185">Reference proteome</keyword>
<comment type="caution">
    <text evidence="2">The sequence shown here is derived from an EMBL/GenBank/DDBJ whole genome shotgun (WGS) entry which is preliminary data.</text>
</comment>
<protein>
    <submittedName>
        <fullName evidence="2">Uncharacterized protein</fullName>
    </submittedName>
</protein>
<reference evidence="2" key="1">
    <citation type="submission" date="2022-07" db="EMBL/GenBank/DDBJ databases">
        <title>Genome Sequence of Leucocoprinus birnbaumii.</title>
        <authorList>
            <person name="Buettner E."/>
        </authorList>
    </citation>
    <scope>NUCLEOTIDE SEQUENCE</scope>
    <source>
        <strain evidence="2">VT141</strain>
    </source>
</reference>
<proteinExistence type="predicted"/>
<gene>
    <name evidence="2" type="ORF">NP233_g3178</name>
</gene>
<evidence type="ECO:0000313" key="3">
    <source>
        <dbReference type="Proteomes" id="UP001213000"/>
    </source>
</evidence>
<evidence type="ECO:0000256" key="1">
    <source>
        <dbReference type="SAM" id="MobiDB-lite"/>
    </source>
</evidence>
<sequence length="381" mass="42665">MSICHEAHEIAVLVDASTTEATFDSRGHYDRCCFPGTRKQYISDIMTWAVASDATSSDQQDWGNMLSPKHAQSNSSPMVDSRLSSSSQRTDMATRRVFSPRSVYNDKTLGHKKLSQFQSLIVEPLCELEKQGKELGKRAVFIDGSDKCTGEDVQAEIVEVIANSPSTRAKEVTLPFPELDSLYLLIMKRIPEDILLSTQLFFYRMALGDGYGSGNQDVFRGICHQLHAVVAYQEPNSSDLLHRQLDLTEAFNNQGHWIRSYASFLAKLLSVHGLLSFHHKSFYDFLVDPIRSSSFCVTALPIREKLFQLSIQQHLHHASSFSIQEFKLVLSSDLDYRKHLAAFPTLASVFRSSAVVGIIGHAAAGIVQVHDNLMFSCIQEE</sequence>
<organism evidence="2 3">
    <name type="scientific">Leucocoprinus birnbaumii</name>
    <dbReference type="NCBI Taxonomy" id="56174"/>
    <lineage>
        <taxon>Eukaryota</taxon>
        <taxon>Fungi</taxon>
        <taxon>Dikarya</taxon>
        <taxon>Basidiomycota</taxon>
        <taxon>Agaricomycotina</taxon>
        <taxon>Agaricomycetes</taxon>
        <taxon>Agaricomycetidae</taxon>
        <taxon>Agaricales</taxon>
        <taxon>Agaricineae</taxon>
        <taxon>Agaricaceae</taxon>
        <taxon>Leucocoprinus</taxon>
    </lineage>
</organism>
<evidence type="ECO:0000313" key="2">
    <source>
        <dbReference type="EMBL" id="KAJ3572289.1"/>
    </source>
</evidence>
<dbReference type="Proteomes" id="UP001213000">
    <property type="component" value="Unassembled WGS sequence"/>
</dbReference>
<feature type="compositionally biased region" description="Polar residues" evidence="1">
    <location>
        <begin position="70"/>
        <end position="91"/>
    </location>
</feature>
<dbReference type="AlphaFoldDB" id="A0AAD5YWN0"/>